<proteinExistence type="inferred from homology"/>
<dbReference type="CDD" id="cd01093">
    <property type="entry name" value="CRIB_PAK_like"/>
    <property type="match status" value="1"/>
</dbReference>
<evidence type="ECO:0000256" key="4">
    <source>
        <dbReference type="ARBA" id="ARBA00022679"/>
    </source>
</evidence>
<dbReference type="CDD" id="cd06614">
    <property type="entry name" value="STKc_PAK"/>
    <property type="match status" value="1"/>
</dbReference>
<dbReference type="EC" id="2.7.11.1" evidence="2"/>
<organism evidence="15 16">
    <name type="scientific">Ceriporiopsis subvermispora (strain B)</name>
    <name type="common">White-rot fungus</name>
    <name type="synonym">Gelatoporia subvermispora</name>
    <dbReference type="NCBI Taxonomy" id="914234"/>
    <lineage>
        <taxon>Eukaryota</taxon>
        <taxon>Fungi</taxon>
        <taxon>Dikarya</taxon>
        <taxon>Basidiomycota</taxon>
        <taxon>Agaricomycotina</taxon>
        <taxon>Agaricomycetes</taxon>
        <taxon>Polyporales</taxon>
        <taxon>Gelatoporiaceae</taxon>
        <taxon>Gelatoporia</taxon>
    </lineage>
</organism>
<comment type="catalytic activity">
    <reaction evidence="8">
        <text>L-threonyl-[protein] + ATP = O-phospho-L-threonyl-[protein] + ADP + H(+)</text>
        <dbReference type="Rhea" id="RHEA:46608"/>
        <dbReference type="Rhea" id="RHEA-COMP:11060"/>
        <dbReference type="Rhea" id="RHEA-COMP:11605"/>
        <dbReference type="ChEBI" id="CHEBI:15378"/>
        <dbReference type="ChEBI" id="CHEBI:30013"/>
        <dbReference type="ChEBI" id="CHEBI:30616"/>
        <dbReference type="ChEBI" id="CHEBI:61977"/>
        <dbReference type="ChEBI" id="CHEBI:456216"/>
        <dbReference type="EC" id="2.7.11.1"/>
    </reaction>
</comment>
<dbReference type="Gene3D" id="1.10.510.10">
    <property type="entry name" value="Transferase(Phosphotransferase) domain 1"/>
    <property type="match status" value="1"/>
</dbReference>
<evidence type="ECO:0000256" key="6">
    <source>
        <dbReference type="ARBA" id="ARBA00022777"/>
    </source>
</evidence>
<dbReference type="InterPro" id="IPR000719">
    <property type="entry name" value="Prot_kinase_dom"/>
</dbReference>
<dbReference type="AlphaFoldDB" id="M2QT07"/>
<protein>
    <recommendedName>
        <fullName evidence="2">non-specific serine/threonine protein kinase</fullName>
        <ecNumber evidence="2">2.7.11.1</ecNumber>
    </recommendedName>
</protein>
<dbReference type="PROSITE" id="PS00108">
    <property type="entry name" value="PROTEIN_KINASE_ST"/>
    <property type="match status" value="1"/>
</dbReference>
<comment type="catalytic activity">
    <reaction evidence="9">
        <text>L-seryl-[protein] + ATP = O-phospho-L-seryl-[protein] + ADP + H(+)</text>
        <dbReference type="Rhea" id="RHEA:17989"/>
        <dbReference type="Rhea" id="RHEA-COMP:9863"/>
        <dbReference type="Rhea" id="RHEA-COMP:11604"/>
        <dbReference type="ChEBI" id="CHEBI:15378"/>
        <dbReference type="ChEBI" id="CHEBI:29999"/>
        <dbReference type="ChEBI" id="CHEBI:30616"/>
        <dbReference type="ChEBI" id="CHEBI:83421"/>
        <dbReference type="ChEBI" id="CHEBI:456216"/>
        <dbReference type="EC" id="2.7.11.1"/>
    </reaction>
</comment>
<dbReference type="PANTHER" id="PTHR45832:SF22">
    <property type="entry name" value="SERINE_THREONINE-PROTEIN KINASE SAMKA-RELATED"/>
    <property type="match status" value="1"/>
</dbReference>
<dbReference type="InterPro" id="IPR011993">
    <property type="entry name" value="PH-like_dom_sf"/>
</dbReference>
<feature type="region of interest" description="Disordered" evidence="11">
    <location>
        <begin position="321"/>
        <end position="470"/>
    </location>
</feature>
<dbReference type="SMART" id="SM00285">
    <property type="entry name" value="PBD"/>
    <property type="match status" value="1"/>
</dbReference>
<evidence type="ECO:0000256" key="2">
    <source>
        <dbReference type="ARBA" id="ARBA00012513"/>
    </source>
</evidence>
<dbReference type="Gene3D" id="3.30.200.20">
    <property type="entry name" value="Phosphorylase Kinase, domain 1"/>
    <property type="match status" value="1"/>
</dbReference>
<dbReference type="Gene3D" id="2.30.29.30">
    <property type="entry name" value="Pleckstrin-homology domain (PH domain)/Phosphotyrosine-binding domain (PTB)"/>
    <property type="match status" value="1"/>
</dbReference>
<dbReference type="Pfam" id="PF00069">
    <property type="entry name" value="Pkinase"/>
    <property type="match status" value="1"/>
</dbReference>
<feature type="compositionally biased region" description="Pro residues" evidence="11">
    <location>
        <begin position="365"/>
        <end position="380"/>
    </location>
</feature>
<dbReference type="InterPro" id="IPR001849">
    <property type="entry name" value="PH_domain"/>
</dbReference>
<dbReference type="Proteomes" id="UP000016930">
    <property type="component" value="Unassembled WGS sequence"/>
</dbReference>
<dbReference type="GO" id="GO:0005524">
    <property type="term" value="F:ATP binding"/>
    <property type="evidence" value="ECO:0007669"/>
    <property type="project" value="UniProtKB-UniRule"/>
</dbReference>
<feature type="region of interest" description="Disordered" evidence="11">
    <location>
        <begin position="242"/>
        <end position="305"/>
    </location>
</feature>
<dbReference type="FunFam" id="3.90.810.10:FF:000005">
    <property type="entry name" value="Non-specific serine/threonine protein kinase"/>
    <property type="match status" value="1"/>
</dbReference>
<dbReference type="GO" id="GO:0004674">
    <property type="term" value="F:protein serine/threonine kinase activity"/>
    <property type="evidence" value="ECO:0007669"/>
    <property type="project" value="UniProtKB-KW"/>
</dbReference>
<feature type="binding site" evidence="10">
    <location>
        <position position="558"/>
    </location>
    <ligand>
        <name>ATP</name>
        <dbReference type="ChEBI" id="CHEBI:30616"/>
    </ligand>
</feature>
<dbReference type="HOGENOM" id="CLU_000288_26_2_1"/>
<feature type="domain" description="CRIB" evidence="14">
    <location>
        <begin position="174"/>
        <end position="187"/>
    </location>
</feature>
<keyword evidence="3" id="KW-0723">Serine/threonine-protein kinase</keyword>
<keyword evidence="6 15" id="KW-0418">Kinase</keyword>
<dbReference type="EMBL" id="KB445801">
    <property type="protein sequence ID" value="EMD35175.1"/>
    <property type="molecule type" value="Genomic_DNA"/>
</dbReference>
<dbReference type="SUPFAM" id="SSF50729">
    <property type="entry name" value="PH domain-like"/>
    <property type="match status" value="1"/>
</dbReference>
<dbReference type="InterPro" id="IPR011009">
    <property type="entry name" value="Kinase-like_dom_sf"/>
</dbReference>
<dbReference type="FunFam" id="1.10.510.10:FF:000139">
    <property type="entry name" value="Non-specific serine/threonine protein kinase"/>
    <property type="match status" value="1"/>
</dbReference>
<dbReference type="CDD" id="cd13279">
    <property type="entry name" value="PH_Cla4_Ste20"/>
    <property type="match status" value="1"/>
</dbReference>
<evidence type="ECO:0000259" key="13">
    <source>
        <dbReference type="PROSITE" id="PS50011"/>
    </source>
</evidence>
<dbReference type="STRING" id="914234.M2QT07"/>
<keyword evidence="16" id="KW-1185">Reference proteome</keyword>
<evidence type="ECO:0000256" key="11">
    <source>
        <dbReference type="SAM" id="MobiDB-lite"/>
    </source>
</evidence>
<dbReference type="Pfam" id="PF00786">
    <property type="entry name" value="PBD"/>
    <property type="match status" value="1"/>
</dbReference>
<evidence type="ECO:0000256" key="7">
    <source>
        <dbReference type="ARBA" id="ARBA00022840"/>
    </source>
</evidence>
<evidence type="ECO:0000256" key="3">
    <source>
        <dbReference type="ARBA" id="ARBA00022527"/>
    </source>
</evidence>
<dbReference type="SMART" id="SM00220">
    <property type="entry name" value="S_TKc"/>
    <property type="match status" value="1"/>
</dbReference>
<keyword evidence="7 10" id="KW-0067">ATP-binding</keyword>
<comment type="similarity">
    <text evidence="1">Belongs to the protein kinase superfamily. STE Ser/Thr protein kinase family. STE20 subfamily.</text>
</comment>
<dbReference type="InterPro" id="IPR036936">
    <property type="entry name" value="CRIB_dom_sf"/>
</dbReference>
<feature type="region of interest" description="Disordered" evidence="11">
    <location>
        <begin position="1"/>
        <end position="28"/>
    </location>
</feature>
<dbReference type="OrthoDB" id="248923at2759"/>
<dbReference type="InterPro" id="IPR017441">
    <property type="entry name" value="Protein_kinase_ATP_BS"/>
</dbReference>
<feature type="domain" description="Protein kinase" evidence="13">
    <location>
        <begin position="529"/>
        <end position="781"/>
    </location>
</feature>
<dbReference type="PANTHER" id="PTHR45832">
    <property type="entry name" value="SERINE/THREONINE-PROTEIN KINASE SAMKA-RELATED-RELATED"/>
    <property type="match status" value="1"/>
</dbReference>
<evidence type="ECO:0000259" key="14">
    <source>
        <dbReference type="PROSITE" id="PS50108"/>
    </source>
</evidence>
<dbReference type="SUPFAM" id="SSF56112">
    <property type="entry name" value="Protein kinase-like (PK-like)"/>
    <property type="match status" value="1"/>
</dbReference>
<keyword evidence="5 10" id="KW-0547">Nucleotide-binding</keyword>
<dbReference type="PROSITE" id="PS00107">
    <property type="entry name" value="PROTEIN_KINASE_ATP"/>
    <property type="match status" value="1"/>
</dbReference>
<evidence type="ECO:0000313" key="15">
    <source>
        <dbReference type="EMBL" id="EMD35175.1"/>
    </source>
</evidence>
<dbReference type="Gene3D" id="3.90.810.10">
    <property type="entry name" value="CRIB domain"/>
    <property type="match status" value="1"/>
</dbReference>
<evidence type="ECO:0000313" key="16">
    <source>
        <dbReference type="Proteomes" id="UP000016930"/>
    </source>
</evidence>
<sequence>MSFNQVTATSLTPSRPAPAAPTRKGSDVHNVLASSGYGSSFSVGTSSPSSSSYASTYSGIGGSPNRNSDTPLGAHIVRSGTVSLKEDGIVSFLWRPKWLILKEQTLSIYKNENSAQHQALINLSDIANIERTDLKPYCLLLETKDKRMYFSLKNDEELYGWQDDIYSRSPLMGVSNPTNFVHKVHVGFDPVSGAFTGLPDAWSKLLTKSAITREDYAKDPQAVLDVLEFYTDHQKREMEEMGGFVPTRGQSSGSSTLSPYDTGSTPRYGGTGLGGSGMKMPDTRPPMKRQESAPTGLNGAEGPNGTSAALARAAELVNGSHVQHASTISGGGSGSTMRPPIPNMATPSLTPSRPAPQRPLLANRPAPPAPHAPAKPPLPDHTPTSADLRARAKAQGPPTETQTAKPAGADGQRRDDSFDKPAGARPPVVPAKSSPATSLPMSQPAPGAAGSLVGPAPIKPLQPKKPTAAKEAPEVKVIAAEEKDGSVAAAAAALEKPKEKEKRISTMNEAQIMEKLRSVVSNDDPKALYSKIRKVGQGASGHVYVAKTLATGKKVAIKEMDLSNQPRKELIVNEILVMKESQHPNIVNFLESYLVKSNELWVVMEYMEGGALTDVIENNTLEEDQISSICFETCKGLGHLHSQSIIHRDIKSDNVLLDAQGHVKITDFGFCAKLTDQKSKRATMVGTPYWMAPEVVKQKEYGAKVDIWSLGIMAIEMIENEPPYLDEEPLKALYLIATNGTPTLKKPETLSRELKSFLSVCLCVDVKSRATADELLEHDFLKKACALSGLAPLLRFRNKNAS</sequence>
<evidence type="ECO:0000256" key="10">
    <source>
        <dbReference type="PROSITE-ProRule" id="PRU10141"/>
    </source>
</evidence>
<feature type="domain" description="PH" evidence="12">
    <location>
        <begin position="75"/>
        <end position="170"/>
    </location>
</feature>
<feature type="compositionally biased region" description="Polar residues" evidence="11">
    <location>
        <begin position="248"/>
        <end position="262"/>
    </location>
</feature>
<dbReference type="InterPro" id="IPR008271">
    <property type="entry name" value="Ser/Thr_kinase_AS"/>
</dbReference>
<evidence type="ECO:0000256" key="1">
    <source>
        <dbReference type="ARBA" id="ARBA00008874"/>
    </source>
</evidence>
<dbReference type="FunFam" id="3.30.200.20:FF:000705">
    <property type="entry name" value="Non-specific serine/threonine protein kinase"/>
    <property type="match status" value="1"/>
</dbReference>
<evidence type="ECO:0000256" key="9">
    <source>
        <dbReference type="ARBA" id="ARBA00048679"/>
    </source>
</evidence>
<name>M2QT07_CERS8</name>
<dbReference type="PROSITE" id="PS50003">
    <property type="entry name" value="PH_DOMAIN"/>
    <property type="match status" value="1"/>
</dbReference>
<dbReference type="InterPro" id="IPR000095">
    <property type="entry name" value="CRIB_dom"/>
</dbReference>
<dbReference type="InterPro" id="IPR033923">
    <property type="entry name" value="PAK_BD"/>
</dbReference>
<dbReference type="InterPro" id="IPR051931">
    <property type="entry name" value="PAK3-like"/>
</dbReference>
<evidence type="ECO:0000256" key="5">
    <source>
        <dbReference type="ARBA" id="ARBA00022741"/>
    </source>
</evidence>
<reference evidence="15 16" key="1">
    <citation type="journal article" date="2012" name="Proc. Natl. Acad. Sci. U.S.A.">
        <title>Comparative genomics of Ceriporiopsis subvermispora and Phanerochaete chrysosporium provide insight into selective ligninolysis.</title>
        <authorList>
            <person name="Fernandez-Fueyo E."/>
            <person name="Ruiz-Duenas F.J."/>
            <person name="Ferreira P."/>
            <person name="Floudas D."/>
            <person name="Hibbett D.S."/>
            <person name="Canessa P."/>
            <person name="Larrondo L.F."/>
            <person name="James T.Y."/>
            <person name="Seelenfreund D."/>
            <person name="Lobos S."/>
            <person name="Polanco R."/>
            <person name="Tello M."/>
            <person name="Honda Y."/>
            <person name="Watanabe T."/>
            <person name="Watanabe T."/>
            <person name="Ryu J.S."/>
            <person name="Kubicek C.P."/>
            <person name="Schmoll M."/>
            <person name="Gaskell J."/>
            <person name="Hammel K.E."/>
            <person name="St John F.J."/>
            <person name="Vanden Wymelenberg A."/>
            <person name="Sabat G."/>
            <person name="Splinter BonDurant S."/>
            <person name="Syed K."/>
            <person name="Yadav J.S."/>
            <person name="Doddapaneni H."/>
            <person name="Subramanian V."/>
            <person name="Lavin J.L."/>
            <person name="Oguiza J.A."/>
            <person name="Perez G."/>
            <person name="Pisabarro A.G."/>
            <person name="Ramirez L."/>
            <person name="Santoyo F."/>
            <person name="Master E."/>
            <person name="Coutinho P.M."/>
            <person name="Henrissat B."/>
            <person name="Lombard V."/>
            <person name="Magnuson J.K."/>
            <person name="Kuees U."/>
            <person name="Hori C."/>
            <person name="Igarashi K."/>
            <person name="Samejima M."/>
            <person name="Held B.W."/>
            <person name="Barry K.W."/>
            <person name="LaButti K.M."/>
            <person name="Lapidus A."/>
            <person name="Lindquist E.A."/>
            <person name="Lucas S.M."/>
            <person name="Riley R."/>
            <person name="Salamov A.A."/>
            <person name="Hoffmeister D."/>
            <person name="Schwenk D."/>
            <person name="Hadar Y."/>
            <person name="Yarden O."/>
            <person name="de Vries R.P."/>
            <person name="Wiebenga A."/>
            <person name="Stenlid J."/>
            <person name="Eastwood D."/>
            <person name="Grigoriev I.V."/>
            <person name="Berka R.M."/>
            <person name="Blanchette R.A."/>
            <person name="Kersten P."/>
            <person name="Martinez A.T."/>
            <person name="Vicuna R."/>
            <person name="Cullen D."/>
        </authorList>
    </citation>
    <scope>NUCLEOTIDE SEQUENCE [LARGE SCALE GENOMIC DNA]</scope>
    <source>
        <strain evidence="15 16">B</strain>
    </source>
</reference>
<dbReference type="GO" id="GO:0106310">
    <property type="term" value="F:protein serine kinase activity"/>
    <property type="evidence" value="ECO:0007669"/>
    <property type="project" value="RHEA"/>
</dbReference>
<keyword evidence="4" id="KW-0808">Transferase</keyword>
<dbReference type="Pfam" id="PF00169">
    <property type="entry name" value="PH"/>
    <property type="match status" value="1"/>
</dbReference>
<dbReference type="PROSITE" id="PS50108">
    <property type="entry name" value="CRIB"/>
    <property type="match status" value="1"/>
</dbReference>
<evidence type="ECO:0000259" key="12">
    <source>
        <dbReference type="PROSITE" id="PS50003"/>
    </source>
</evidence>
<evidence type="ECO:0000256" key="8">
    <source>
        <dbReference type="ARBA" id="ARBA00047899"/>
    </source>
</evidence>
<accession>M2QT07</accession>
<gene>
    <name evidence="15" type="primary">cla4</name>
    <name evidence="15" type="ORF">CERSUDRAFT_116638</name>
</gene>
<dbReference type="SMART" id="SM00233">
    <property type="entry name" value="PH"/>
    <property type="match status" value="1"/>
</dbReference>
<dbReference type="PROSITE" id="PS50011">
    <property type="entry name" value="PROTEIN_KINASE_DOM"/>
    <property type="match status" value="1"/>
</dbReference>